<dbReference type="RefSeq" id="WP_106288787.1">
    <property type="nucleotide sequence ID" value="NZ_CAWNTC010000039.1"/>
</dbReference>
<feature type="non-terminal residue" evidence="7">
    <location>
        <position position="1"/>
    </location>
</feature>
<evidence type="ECO:0000256" key="3">
    <source>
        <dbReference type="ARBA" id="ARBA00022692"/>
    </source>
</evidence>
<dbReference type="InterPro" id="IPR019476">
    <property type="entry name" value="T4SS_TraD_DNA-bd"/>
</dbReference>
<name>A0A2T1C3B3_9CYAN</name>
<accession>A0A2T1C3B3</accession>
<protein>
    <submittedName>
        <fullName evidence="7">TraG family protein</fullName>
    </submittedName>
</protein>
<sequence length="530" mass="57872">PEGIAVLGLLGALAFVAVTGKKSLKLTTAKMAGAKELGNARLKARKQRKNPQKNSYTLWIGSPTPDYPQSSLWIPDAQRSIAALGGPGSGKTFSSINPLIESALQQGIPVGIYDKKGDQLELFAPLAAQYGYEVGIFAPGEQYSICINPLDILHSPEDATGASELAKVLLGNSSNDKGDSFFTDAAVNVLKGLFQMAKSTIYPDFGMVYALLSLSNLVGRLELAVREEKMSRWIGSAFTQLISTKDSEKTVASIVSSATGMFSQFIEPDILRCLMGASTMPLRIEGKKIIIFKLNEARRNAVSPIIAAVIDSFVSANFAQGRQDPCVISLDELPSMYFEKLPYWINELRSAGSGFILGVQNMKQLYEKYGDNLGAAIFSACNTKMIFNPGEKEAAQEFSDFWGQTEINLKNKSVSHSKEGKSTSKGEQLQQKPLISVDDILGFMEGHCVITSSAYNDGKRANYPYQTKIHIPSEQIARFKKAEGLWQSVKQRLVTRSQLASNHDLAQQLEERISLAESLLPLPVSNTNDF</sequence>
<dbReference type="OrthoDB" id="102453at2"/>
<dbReference type="InterPro" id="IPR051539">
    <property type="entry name" value="T4SS-coupling_protein"/>
</dbReference>
<dbReference type="Gene3D" id="3.40.50.300">
    <property type="entry name" value="P-loop containing nucleotide triphosphate hydrolases"/>
    <property type="match status" value="2"/>
</dbReference>
<dbReference type="PANTHER" id="PTHR37937:SF1">
    <property type="entry name" value="CONJUGATIVE TRANSFER: DNA TRANSPORT"/>
    <property type="match status" value="1"/>
</dbReference>
<feature type="domain" description="Type IV secretion system coupling protein TraD DNA-binding" evidence="6">
    <location>
        <begin position="78"/>
        <end position="451"/>
    </location>
</feature>
<reference evidence="7 8" key="2">
    <citation type="submission" date="2018-03" db="EMBL/GenBank/DDBJ databases">
        <title>The ancient ancestry and fast evolution of plastids.</title>
        <authorList>
            <person name="Moore K.R."/>
            <person name="Magnabosco C."/>
            <person name="Momper L."/>
            <person name="Gold D.A."/>
            <person name="Bosak T."/>
            <person name="Fournier G.P."/>
        </authorList>
    </citation>
    <scope>NUCLEOTIDE SEQUENCE [LARGE SCALE GENOMIC DNA]</scope>
    <source>
        <strain evidence="7 8">CCAP 1448/3</strain>
    </source>
</reference>
<evidence type="ECO:0000259" key="6">
    <source>
        <dbReference type="Pfam" id="PF10412"/>
    </source>
</evidence>
<dbReference type="SUPFAM" id="SSF52540">
    <property type="entry name" value="P-loop containing nucleoside triphosphate hydrolases"/>
    <property type="match status" value="1"/>
</dbReference>
<keyword evidence="5" id="KW-0472">Membrane</keyword>
<evidence type="ECO:0000256" key="5">
    <source>
        <dbReference type="ARBA" id="ARBA00023136"/>
    </source>
</evidence>
<organism evidence="7 8">
    <name type="scientific">Merismopedia glauca CCAP 1448/3</name>
    <dbReference type="NCBI Taxonomy" id="1296344"/>
    <lineage>
        <taxon>Bacteria</taxon>
        <taxon>Bacillati</taxon>
        <taxon>Cyanobacteriota</taxon>
        <taxon>Cyanophyceae</taxon>
        <taxon>Synechococcales</taxon>
        <taxon>Merismopediaceae</taxon>
        <taxon>Merismopedia</taxon>
    </lineage>
</organism>
<comment type="subcellular location">
    <subcellularLocation>
        <location evidence="1">Cell membrane</location>
        <topology evidence="1">Multi-pass membrane protein</topology>
    </subcellularLocation>
</comment>
<evidence type="ECO:0000256" key="2">
    <source>
        <dbReference type="ARBA" id="ARBA00022475"/>
    </source>
</evidence>
<dbReference type="CDD" id="cd01127">
    <property type="entry name" value="TrwB_TraG_TraD_VirD4"/>
    <property type="match status" value="1"/>
</dbReference>
<comment type="caution">
    <text evidence="7">The sequence shown here is derived from an EMBL/GenBank/DDBJ whole genome shotgun (WGS) entry which is preliminary data.</text>
</comment>
<dbReference type="EMBL" id="PVWJ01000049">
    <property type="protein sequence ID" value="PSB02760.1"/>
    <property type="molecule type" value="Genomic_DNA"/>
</dbReference>
<evidence type="ECO:0000313" key="8">
    <source>
        <dbReference type="Proteomes" id="UP000238762"/>
    </source>
</evidence>
<dbReference type="InterPro" id="IPR027417">
    <property type="entry name" value="P-loop_NTPase"/>
</dbReference>
<dbReference type="GO" id="GO:0005886">
    <property type="term" value="C:plasma membrane"/>
    <property type="evidence" value="ECO:0007669"/>
    <property type="project" value="UniProtKB-SubCell"/>
</dbReference>
<proteinExistence type="predicted"/>
<evidence type="ECO:0000313" key="7">
    <source>
        <dbReference type="EMBL" id="PSB02760.1"/>
    </source>
</evidence>
<reference evidence="7 8" key="1">
    <citation type="submission" date="2018-02" db="EMBL/GenBank/DDBJ databases">
        <authorList>
            <person name="Cohen D.B."/>
            <person name="Kent A.D."/>
        </authorList>
    </citation>
    <scope>NUCLEOTIDE SEQUENCE [LARGE SCALE GENOMIC DNA]</scope>
    <source>
        <strain evidence="7 8">CCAP 1448/3</strain>
    </source>
</reference>
<keyword evidence="2" id="KW-1003">Cell membrane</keyword>
<gene>
    <name evidence="7" type="ORF">C7B64_11450</name>
</gene>
<evidence type="ECO:0000256" key="4">
    <source>
        <dbReference type="ARBA" id="ARBA00022989"/>
    </source>
</evidence>
<dbReference type="AlphaFoldDB" id="A0A2T1C3B3"/>
<keyword evidence="3" id="KW-0812">Transmembrane</keyword>
<keyword evidence="4" id="KW-1133">Transmembrane helix</keyword>
<evidence type="ECO:0000256" key="1">
    <source>
        <dbReference type="ARBA" id="ARBA00004651"/>
    </source>
</evidence>
<dbReference type="PANTHER" id="PTHR37937">
    <property type="entry name" value="CONJUGATIVE TRANSFER: DNA TRANSPORT"/>
    <property type="match status" value="1"/>
</dbReference>
<keyword evidence="8" id="KW-1185">Reference proteome</keyword>
<dbReference type="Pfam" id="PF10412">
    <property type="entry name" value="TrwB_AAD_bind"/>
    <property type="match status" value="1"/>
</dbReference>
<dbReference type="Proteomes" id="UP000238762">
    <property type="component" value="Unassembled WGS sequence"/>
</dbReference>